<sequence>MAEGVRVVGSSSMGALRAAELYPFGMKGYGWVFESYRDGTLDADDEVGMVHGDHEDGYPVFVDALVNIRHTLARAVESDVMPPLLADELIEAARRTPFTMRTWNHLLDAVGAPQSRSLAGRRQVAVANG</sequence>
<accession>A0A7Z7NC46</accession>
<keyword evidence="3" id="KW-1185">Reference proteome</keyword>
<evidence type="ECO:0000313" key="3">
    <source>
        <dbReference type="Proteomes" id="UP000554965"/>
    </source>
</evidence>
<dbReference type="EMBL" id="OCTY01000002">
    <property type="protein sequence ID" value="SOJ57505.1"/>
    <property type="molecule type" value="Genomic_DNA"/>
</dbReference>
<dbReference type="AlphaFoldDB" id="A0A7Z7NC46"/>
<dbReference type="InterPro" id="IPR012924">
    <property type="entry name" value="TfuA_core"/>
</dbReference>
<protein>
    <recommendedName>
        <fullName evidence="1">TfuA-like core domain-containing protein</fullName>
    </recommendedName>
</protein>
<proteinExistence type="predicted"/>
<evidence type="ECO:0000313" key="2">
    <source>
        <dbReference type="EMBL" id="SOJ57505.1"/>
    </source>
</evidence>
<organism evidence="2 3">
    <name type="scientific">Mycobacterium simulans</name>
    <dbReference type="NCBI Taxonomy" id="627089"/>
    <lineage>
        <taxon>Bacteria</taxon>
        <taxon>Bacillati</taxon>
        <taxon>Actinomycetota</taxon>
        <taxon>Actinomycetes</taxon>
        <taxon>Mycobacteriales</taxon>
        <taxon>Mycobacteriaceae</taxon>
        <taxon>Mycobacterium</taxon>
    </lineage>
</organism>
<comment type="caution">
    <text evidence="2">The sequence shown here is derived from an EMBL/GenBank/DDBJ whole genome shotgun (WGS) entry which is preliminary data.</text>
</comment>
<reference evidence="2 3" key="1">
    <citation type="submission" date="2017-10" db="EMBL/GenBank/DDBJ databases">
        <authorList>
            <consortium name="Urmite Genomes"/>
        </authorList>
    </citation>
    <scope>NUCLEOTIDE SEQUENCE [LARGE SCALE GENOMIC DNA]</scope>
    <source>
        <strain evidence="2 3">FB-527</strain>
    </source>
</reference>
<name>A0A7Z7NC46_9MYCO</name>
<dbReference type="Proteomes" id="UP000554965">
    <property type="component" value="Unassembled WGS sequence"/>
</dbReference>
<dbReference type="Pfam" id="PF07812">
    <property type="entry name" value="TfuA"/>
    <property type="match status" value="1"/>
</dbReference>
<gene>
    <name evidence="2" type="ORF">MSIMFB_04983</name>
</gene>
<evidence type="ECO:0000259" key="1">
    <source>
        <dbReference type="Pfam" id="PF07812"/>
    </source>
</evidence>
<feature type="domain" description="TfuA-like core" evidence="1">
    <location>
        <begin position="1"/>
        <end position="102"/>
    </location>
</feature>